<evidence type="ECO:0000313" key="3">
    <source>
        <dbReference type="EMBL" id="UXE63236.1"/>
    </source>
</evidence>
<organism evidence="3">
    <name type="scientific">Woronichinia naegeliana WA131</name>
    <dbReference type="NCBI Taxonomy" id="2824559"/>
    <lineage>
        <taxon>Bacteria</taxon>
        <taxon>Bacillati</taxon>
        <taxon>Cyanobacteriota</taxon>
        <taxon>Cyanophyceae</taxon>
        <taxon>Synechococcales</taxon>
        <taxon>Coelosphaeriaceae</taxon>
        <taxon>Woronichinia</taxon>
    </lineage>
</organism>
<dbReference type="Gene3D" id="3.40.50.300">
    <property type="entry name" value="P-loop containing nucleotide triphosphate hydrolases"/>
    <property type="match status" value="1"/>
</dbReference>
<dbReference type="GO" id="GO:0043531">
    <property type="term" value="F:ADP binding"/>
    <property type="evidence" value="ECO:0007669"/>
    <property type="project" value="InterPro"/>
</dbReference>
<keyword evidence="3" id="KW-0547">Nucleotide-binding</keyword>
<protein>
    <submittedName>
        <fullName evidence="3">ATP-binding protein</fullName>
    </submittedName>
</protein>
<dbReference type="InterPro" id="IPR002182">
    <property type="entry name" value="NB-ARC"/>
</dbReference>
<feature type="domain" description="vWA-MoxR associated protein N-terminal HTH" evidence="2">
    <location>
        <begin position="2"/>
        <end position="75"/>
    </location>
</feature>
<evidence type="ECO:0000259" key="2">
    <source>
        <dbReference type="Pfam" id="PF26355"/>
    </source>
</evidence>
<sequence length="443" mass="51516">MDRLVLEHTGKHLDDVQKAVIEGTWQKQTYGDMAKQASFNKNYVGDVGAGLWQLLSEVLGEEVKKTNFRSTLERLRFTDWPVIIQNHSTNDHSFNVYNYPDKAKSQFPETRKNRIYQDLTFAPPIINFYNRKTELETLSNWIINQNISLISVLGIFGIGKTTLVKKFVDLNLENFEIIIWKNLKFPKPLESLFDEILTTCQQEPQDNISGKLKQVSALLTEKKSLIILDDLQNLFISGELAGQYQTQYLDYQNWFKTLTESQHQSSVILISQEQCPEMHCLDEELYHIKMLELSGLDSTEILEYRQLKDQDSWSSLIDLYRGNPQYLQEIATLIKDFFDDSVADFLAEEALILSNRMRSQFKLLFERLSKVEKEMVLVLSKLGKPTSREDLKESLDLPSTELINALQSLQKRSLVNRKKENKTLFYLCPLFTEYVTNLVNNHQ</sequence>
<proteinExistence type="predicted"/>
<dbReference type="InterPro" id="IPR027417">
    <property type="entry name" value="P-loop_NTPase"/>
</dbReference>
<dbReference type="AlphaFoldDB" id="A0A977PXL4"/>
<gene>
    <name evidence="3" type="ORF">KA717_11610</name>
</gene>
<dbReference type="GO" id="GO:0005524">
    <property type="term" value="F:ATP binding"/>
    <property type="evidence" value="ECO:0007669"/>
    <property type="project" value="UniProtKB-KW"/>
</dbReference>
<name>A0A977PXL4_9CYAN</name>
<dbReference type="InterPro" id="IPR058651">
    <property type="entry name" value="HTH_VMAP-M9"/>
</dbReference>
<dbReference type="Proteomes" id="UP001065613">
    <property type="component" value="Chromosome"/>
</dbReference>
<dbReference type="Pfam" id="PF00931">
    <property type="entry name" value="NB-ARC"/>
    <property type="match status" value="1"/>
</dbReference>
<dbReference type="SUPFAM" id="SSF52540">
    <property type="entry name" value="P-loop containing nucleoside triphosphate hydrolases"/>
    <property type="match status" value="1"/>
</dbReference>
<reference evidence="3" key="1">
    <citation type="submission" date="2021-04" db="EMBL/GenBank/DDBJ databases">
        <title>Genome sequence of Woronichinia naegeliana from Washington state freshwater lake bloom.</title>
        <authorList>
            <person name="Dreher T.W."/>
        </authorList>
    </citation>
    <scope>NUCLEOTIDE SEQUENCE</scope>
    <source>
        <strain evidence="3">WA131</strain>
    </source>
</reference>
<feature type="domain" description="NB-ARC" evidence="1">
    <location>
        <begin position="132"/>
        <end position="231"/>
    </location>
</feature>
<dbReference type="KEGG" id="wna:KA717_11610"/>
<dbReference type="Pfam" id="PF26355">
    <property type="entry name" value="HTH_VMAP-M9"/>
    <property type="match status" value="1"/>
</dbReference>
<evidence type="ECO:0000259" key="1">
    <source>
        <dbReference type="Pfam" id="PF00931"/>
    </source>
</evidence>
<accession>A0A977PXL4</accession>
<keyword evidence="3" id="KW-0067">ATP-binding</keyword>
<dbReference type="EMBL" id="CP073041">
    <property type="protein sequence ID" value="UXE63236.1"/>
    <property type="molecule type" value="Genomic_DNA"/>
</dbReference>
<dbReference type="PRINTS" id="PR00364">
    <property type="entry name" value="DISEASERSIST"/>
</dbReference>